<evidence type="ECO:0000313" key="2">
    <source>
        <dbReference type="Proteomes" id="UP000315037"/>
    </source>
</evidence>
<organism evidence="1 2">
    <name type="scientific">Oecophyllibacter saccharovorans</name>
    <dbReference type="NCBI Taxonomy" id="2558360"/>
    <lineage>
        <taxon>Bacteria</taxon>
        <taxon>Pseudomonadati</taxon>
        <taxon>Pseudomonadota</taxon>
        <taxon>Alphaproteobacteria</taxon>
        <taxon>Acetobacterales</taxon>
        <taxon>Acetobacteraceae</taxon>
        <taxon>Oecophyllibacter</taxon>
    </lineage>
</organism>
<dbReference type="EMBL" id="SORZ01000001">
    <property type="protein sequence ID" value="TPW36032.1"/>
    <property type="molecule type" value="Genomic_DNA"/>
</dbReference>
<dbReference type="RefSeq" id="WP_165600389.1">
    <property type="nucleotide sequence ID" value="NZ_SORZ01000001.1"/>
</dbReference>
<keyword evidence="2" id="KW-1185">Reference proteome</keyword>
<dbReference type="Proteomes" id="UP000315037">
    <property type="component" value="Unassembled WGS sequence"/>
</dbReference>
<gene>
    <name evidence="1" type="ORF">E3202_03795</name>
</gene>
<accession>A0A506URU5</accession>
<comment type="caution">
    <text evidence="1">The sequence shown here is derived from an EMBL/GenBank/DDBJ whole genome shotgun (WGS) entry which is preliminary data.</text>
</comment>
<dbReference type="AlphaFoldDB" id="A0A506URU5"/>
<proteinExistence type="predicted"/>
<sequence>MSLPRYPVEKLCARQTGQSSSPPNAVPYNACIANNQEAYDTLKAGWAQKDSDARVACIRQTAAAANPGYDTLAQCLDAVEETKREAP</sequence>
<name>A0A506URU5_9PROT</name>
<protein>
    <submittedName>
        <fullName evidence="1">Uncharacterized protein</fullName>
    </submittedName>
</protein>
<reference evidence="1 2" key="1">
    <citation type="submission" date="2019-03" db="EMBL/GenBank/DDBJ databases">
        <title>The complete genome sequence of Neokomagataea sp. Jb2 NBRC113641.</title>
        <authorList>
            <person name="Chua K.-O."/>
            <person name="Chan K.-G."/>
            <person name="See-Too W.-S."/>
        </authorList>
    </citation>
    <scope>NUCLEOTIDE SEQUENCE [LARGE SCALE GENOMIC DNA]</scope>
    <source>
        <strain evidence="1 2">Jb2</strain>
    </source>
</reference>
<evidence type="ECO:0000313" key="1">
    <source>
        <dbReference type="EMBL" id="TPW36032.1"/>
    </source>
</evidence>